<name>A0A6F8T8Q7_9GAMM</name>
<dbReference type="AlphaFoldDB" id="A0A6F8T8Q7"/>
<dbReference type="Pfam" id="PF08897">
    <property type="entry name" value="DUF1841"/>
    <property type="match status" value="1"/>
</dbReference>
<dbReference type="KEGG" id="lant:TUM19329_34260"/>
<dbReference type="RefSeq" id="WP_173238281.1">
    <property type="nucleotide sequence ID" value="NZ_AP022839.1"/>
</dbReference>
<dbReference type="InterPro" id="IPR014993">
    <property type="entry name" value="DUF1841"/>
</dbReference>
<sequence>MFYGDTIQDTRQLFFTSWDKYQHKKPLLPLENEIVQVILAHPEYHMIIENTNKFQQHTYYPELGETNPFLHMGLHLAVREQVATNRPAGINTIYKNLVSKYTDSLTVEHLIMDQLAECLWLAQKNNVPPDEQHYLNTLAALYKQYPSEE</sequence>
<reference evidence="1" key="1">
    <citation type="journal article" date="2020" name="Microbiol. Resour. Announc.">
        <title>Complete Genome Sequence of Novel Psychrotolerant Legionella Strain TUM19329, Isolated from Antarctic Lake Sediment.</title>
        <authorList>
            <person name="Shimada S."/>
            <person name="Nakai R."/>
            <person name="Aoki K."/>
            <person name="Shimoeda N."/>
            <person name="Ohno G."/>
            <person name="Miyazaki Y."/>
            <person name="Kudoh S."/>
            <person name="Imura S."/>
            <person name="Watanabe K."/>
            <person name="Ishii Y."/>
            <person name="Tateda K."/>
        </authorList>
    </citation>
    <scope>NUCLEOTIDE SEQUENCE [LARGE SCALE GENOMIC DNA]</scope>
    <source>
        <strain evidence="1">TUM19329</strain>
    </source>
</reference>
<gene>
    <name evidence="1" type="ORF">TUM19329_34260</name>
</gene>
<dbReference type="Proteomes" id="UP000502894">
    <property type="component" value="Chromosome"/>
</dbReference>
<protein>
    <recommendedName>
        <fullName evidence="3">DUF1841 domain-containing protein</fullName>
    </recommendedName>
</protein>
<evidence type="ECO:0000313" key="2">
    <source>
        <dbReference type="Proteomes" id="UP000502894"/>
    </source>
</evidence>
<keyword evidence="2" id="KW-1185">Reference proteome</keyword>
<proteinExistence type="predicted"/>
<evidence type="ECO:0008006" key="3">
    <source>
        <dbReference type="Google" id="ProtNLM"/>
    </source>
</evidence>
<dbReference type="EMBL" id="AP022839">
    <property type="protein sequence ID" value="BCA97065.1"/>
    <property type="molecule type" value="Genomic_DNA"/>
</dbReference>
<evidence type="ECO:0000313" key="1">
    <source>
        <dbReference type="EMBL" id="BCA97065.1"/>
    </source>
</evidence>
<accession>A0A6F8T8Q7</accession>
<organism evidence="1 2">
    <name type="scientific">Legionella antarctica</name>
    <dbReference type="NCBI Taxonomy" id="2708020"/>
    <lineage>
        <taxon>Bacteria</taxon>
        <taxon>Pseudomonadati</taxon>
        <taxon>Pseudomonadota</taxon>
        <taxon>Gammaproteobacteria</taxon>
        <taxon>Legionellales</taxon>
        <taxon>Legionellaceae</taxon>
        <taxon>Legionella</taxon>
    </lineage>
</organism>